<gene>
    <name evidence="2" type="ORF">FOMPIDRAFT_1052497</name>
</gene>
<evidence type="ECO:0000313" key="3">
    <source>
        <dbReference type="Proteomes" id="UP000015241"/>
    </source>
</evidence>
<dbReference type="Proteomes" id="UP000015241">
    <property type="component" value="Unassembled WGS sequence"/>
</dbReference>
<feature type="region of interest" description="Disordered" evidence="1">
    <location>
        <begin position="98"/>
        <end position="127"/>
    </location>
</feature>
<evidence type="ECO:0000313" key="2">
    <source>
        <dbReference type="EMBL" id="EPS97286.1"/>
    </source>
</evidence>
<reference evidence="2 3" key="1">
    <citation type="journal article" date="2012" name="Science">
        <title>The Paleozoic origin of enzymatic lignin decomposition reconstructed from 31 fungal genomes.</title>
        <authorList>
            <person name="Floudas D."/>
            <person name="Binder M."/>
            <person name="Riley R."/>
            <person name="Barry K."/>
            <person name="Blanchette R.A."/>
            <person name="Henrissat B."/>
            <person name="Martinez A.T."/>
            <person name="Otillar R."/>
            <person name="Spatafora J.W."/>
            <person name="Yadav J.S."/>
            <person name="Aerts A."/>
            <person name="Benoit I."/>
            <person name="Boyd A."/>
            <person name="Carlson A."/>
            <person name="Copeland A."/>
            <person name="Coutinho P.M."/>
            <person name="de Vries R.P."/>
            <person name="Ferreira P."/>
            <person name="Findley K."/>
            <person name="Foster B."/>
            <person name="Gaskell J."/>
            <person name="Glotzer D."/>
            <person name="Gorecki P."/>
            <person name="Heitman J."/>
            <person name="Hesse C."/>
            <person name="Hori C."/>
            <person name="Igarashi K."/>
            <person name="Jurgens J.A."/>
            <person name="Kallen N."/>
            <person name="Kersten P."/>
            <person name="Kohler A."/>
            <person name="Kuees U."/>
            <person name="Kumar T.K.A."/>
            <person name="Kuo A."/>
            <person name="LaButti K."/>
            <person name="Larrondo L.F."/>
            <person name="Lindquist E."/>
            <person name="Ling A."/>
            <person name="Lombard V."/>
            <person name="Lucas S."/>
            <person name="Lundell T."/>
            <person name="Martin R."/>
            <person name="McLaughlin D.J."/>
            <person name="Morgenstern I."/>
            <person name="Morin E."/>
            <person name="Murat C."/>
            <person name="Nagy L.G."/>
            <person name="Nolan M."/>
            <person name="Ohm R.A."/>
            <person name="Patyshakuliyeva A."/>
            <person name="Rokas A."/>
            <person name="Ruiz-Duenas F.J."/>
            <person name="Sabat G."/>
            <person name="Salamov A."/>
            <person name="Samejima M."/>
            <person name="Schmutz J."/>
            <person name="Slot J.C."/>
            <person name="St John F."/>
            <person name="Stenlid J."/>
            <person name="Sun H."/>
            <person name="Sun S."/>
            <person name="Syed K."/>
            <person name="Tsang A."/>
            <person name="Wiebenga A."/>
            <person name="Young D."/>
            <person name="Pisabarro A."/>
            <person name="Eastwood D.C."/>
            <person name="Martin F."/>
            <person name="Cullen D."/>
            <person name="Grigoriev I.V."/>
            <person name="Hibbett D.S."/>
        </authorList>
    </citation>
    <scope>NUCLEOTIDE SEQUENCE</scope>
    <source>
        <strain evidence="3">FP-58527</strain>
    </source>
</reference>
<feature type="compositionally biased region" description="Polar residues" evidence="1">
    <location>
        <begin position="106"/>
        <end position="122"/>
    </location>
</feature>
<protein>
    <submittedName>
        <fullName evidence="2">Uncharacterized protein</fullName>
    </submittedName>
</protein>
<name>S8DVX1_FOMSC</name>
<dbReference type="EMBL" id="KE504177">
    <property type="protein sequence ID" value="EPS97286.1"/>
    <property type="molecule type" value="Genomic_DNA"/>
</dbReference>
<proteinExistence type="predicted"/>
<keyword evidence="3" id="KW-1185">Reference proteome</keyword>
<sequence>MSTIEEGIHLDYEAWDQRTLPPPPHFDLNLTLRCTPPHLLTAPAAPSARQVVLRAPSGFKLRNELHHDALVAGPSVGANRPREDPTLSEAINTTLVPRPAKPSWMAQGSATSSPIPESSATSLPPPSTRMLTYQGLRVYQRAPTSCRRSVQCSRTDVTEVYETSTRVGFGHVTFAYTMVPALV</sequence>
<organism evidence="2 3">
    <name type="scientific">Fomitopsis schrenkii</name>
    <name type="common">Brown rot fungus</name>
    <dbReference type="NCBI Taxonomy" id="2126942"/>
    <lineage>
        <taxon>Eukaryota</taxon>
        <taxon>Fungi</taxon>
        <taxon>Dikarya</taxon>
        <taxon>Basidiomycota</taxon>
        <taxon>Agaricomycotina</taxon>
        <taxon>Agaricomycetes</taxon>
        <taxon>Polyporales</taxon>
        <taxon>Fomitopsis</taxon>
    </lineage>
</organism>
<dbReference type="InParanoid" id="S8DVX1"/>
<dbReference type="HOGENOM" id="CLU_1475194_0_0_1"/>
<accession>S8DVX1</accession>
<dbReference type="AlphaFoldDB" id="S8DVX1"/>
<evidence type="ECO:0000256" key="1">
    <source>
        <dbReference type="SAM" id="MobiDB-lite"/>
    </source>
</evidence>